<sequence>MELLPLSFHASLEEKWDEEEEPQEIKIVLKVVPPAHHPYWDVFSKVKSEKRPPHQPCHHHIKLEGSLPPAGVIYSL</sequence>
<proteinExistence type="predicted"/>
<dbReference type="AlphaFoldDB" id="A0A9Q3I3A8"/>
<gene>
    <name evidence="1" type="ORF">O181_065447</name>
</gene>
<accession>A0A9Q3I3A8</accession>
<reference evidence="1" key="1">
    <citation type="submission" date="2021-03" db="EMBL/GenBank/DDBJ databases">
        <title>Draft genome sequence of rust myrtle Austropuccinia psidii MF-1, a brazilian biotype.</title>
        <authorList>
            <person name="Quecine M.C."/>
            <person name="Pachon D.M.R."/>
            <person name="Bonatelli M.L."/>
            <person name="Correr F.H."/>
            <person name="Franceschini L.M."/>
            <person name="Leite T.F."/>
            <person name="Margarido G.R.A."/>
            <person name="Almeida C.A."/>
            <person name="Ferrarezi J.A."/>
            <person name="Labate C.A."/>
        </authorList>
    </citation>
    <scope>NUCLEOTIDE SEQUENCE</scope>
    <source>
        <strain evidence="1">MF-1</strain>
    </source>
</reference>
<dbReference type="Proteomes" id="UP000765509">
    <property type="component" value="Unassembled WGS sequence"/>
</dbReference>
<protein>
    <submittedName>
        <fullName evidence="1">Uncharacterized protein</fullName>
    </submittedName>
</protein>
<keyword evidence="2" id="KW-1185">Reference proteome</keyword>
<evidence type="ECO:0000313" key="2">
    <source>
        <dbReference type="Proteomes" id="UP000765509"/>
    </source>
</evidence>
<comment type="caution">
    <text evidence="1">The sequence shown here is derived from an EMBL/GenBank/DDBJ whole genome shotgun (WGS) entry which is preliminary data.</text>
</comment>
<name>A0A9Q3I3A8_9BASI</name>
<dbReference type="EMBL" id="AVOT02032034">
    <property type="protein sequence ID" value="MBW0525732.1"/>
    <property type="molecule type" value="Genomic_DNA"/>
</dbReference>
<organism evidence="1 2">
    <name type="scientific">Austropuccinia psidii MF-1</name>
    <dbReference type="NCBI Taxonomy" id="1389203"/>
    <lineage>
        <taxon>Eukaryota</taxon>
        <taxon>Fungi</taxon>
        <taxon>Dikarya</taxon>
        <taxon>Basidiomycota</taxon>
        <taxon>Pucciniomycotina</taxon>
        <taxon>Pucciniomycetes</taxon>
        <taxon>Pucciniales</taxon>
        <taxon>Sphaerophragmiaceae</taxon>
        <taxon>Austropuccinia</taxon>
    </lineage>
</organism>
<evidence type="ECO:0000313" key="1">
    <source>
        <dbReference type="EMBL" id="MBW0525732.1"/>
    </source>
</evidence>